<name>A0A368R5H3_SETIT</name>
<reference evidence="1" key="1">
    <citation type="journal article" date="2012" name="Nat. Biotechnol.">
        <title>Reference genome sequence of the model plant Setaria.</title>
        <authorList>
            <person name="Bennetzen J.L."/>
            <person name="Schmutz J."/>
            <person name="Wang H."/>
            <person name="Percifield R."/>
            <person name="Hawkins J."/>
            <person name="Pontaroli A.C."/>
            <person name="Estep M."/>
            <person name="Feng L."/>
            <person name="Vaughn J.N."/>
            <person name="Grimwood J."/>
            <person name="Jenkins J."/>
            <person name="Barry K."/>
            <person name="Lindquist E."/>
            <person name="Hellsten U."/>
            <person name="Deshpande S."/>
            <person name="Wang X."/>
            <person name="Wu X."/>
            <person name="Mitros T."/>
            <person name="Triplett J."/>
            <person name="Yang X."/>
            <person name="Ye C.Y."/>
            <person name="Mauro-Herrera M."/>
            <person name="Wang L."/>
            <person name="Li P."/>
            <person name="Sharma M."/>
            <person name="Sharma R."/>
            <person name="Ronald P.C."/>
            <person name="Panaud O."/>
            <person name="Kellogg E.A."/>
            <person name="Brutnell T.P."/>
            <person name="Doust A.N."/>
            <person name="Tuskan G.A."/>
            <person name="Rokhsar D."/>
            <person name="Devos K.M."/>
        </authorList>
    </citation>
    <scope>NUCLEOTIDE SEQUENCE [LARGE SCALE GENOMIC DNA]</scope>
    <source>
        <strain evidence="1">Yugu1</strain>
    </source>
</reference>
<evidence type="ECO:0000313" key="1">
    <source>
        <dbReference type="EMBL" id="RCV25456.1"/>
    </source>
</evidence>
<accession>A0A368R5H3</accession>
<dbReference type="OrthoDB" id="693758at2759"/>
<dbReference type="AlphaFoldDB" id="A0A368R5H3"/>
<proteinExistence type="predicted"/>
<gene>
    <name evidence="1" type="ORF">SETIT_5G168200v2</name>
</gene>
<feature type="non-terminal residue" evidence="1">
    <location>
        <position position="85"/>
    </location>
</feature>
<reference evidence="1" key="2">
    <citation type="submission" date="2015-07" db="EMBL/GenBank/DDBJ databases">
        <authorList>
            <person name="Noorani M."/>
        </authorList>
    </citation>
    <scope>NUCLEOTIDE SEQUENCE</scope>
    <source>
        <strain evidence="1">Yugu1</strain>
    </source>
</reference>
<evidence type="ECO:0008006" key="2">
    <source>
        <dbReference type="Google" id="ProtNLM"/>
    </source>
</evidence>
<dbReference type="EMBL" id="CM003532">
    <property type="protein sequence ID" value="RCV25456.1"/>
    <property type="molecule type" value="Genomic_DNA"/>
</dbReference>
<organism evidence="1">
    <name type="scientific">Setaria italica</name>
    <name type="common">Foxtail millet</name>
    <name type="synonym">Panicum italicum</name>
    <dbReference type="NCBI Taxonomy" id="4555"/>
    <lineage>
        <taxon>Eukaryota</taxon>
        <taxon>Viridiplantae</taxon>
        <taxon>Streptophyta</taxon>
        <taxon>Embryophyta</taxon>
        <taxon>Tracheophyta</taxon>
        <taxon>Spermatophyta</taxon>
        <taxon>Magnoliopsida</taxon>
        <taxon>Liliopsida</taxon>
        <taxon>Poales</taxon>
        <taxon>Poaceae</taxon>
        <taxon>PACMAD clade</taxon>
        <taxon>Panicoideae</taxon>
        <taxon>Panicodae</taxon>
        <taxon>Paniceae</taxon>
        <taxon>Cenchrinae</taxon>
        <taxon>Setaria</taxon>
    </lineage>
</organism>
<sequence>MECLFCRNTYLFDEVINMYIHLLRTQDNMINRLGGTCYLENKSMTISIKGDGEEKRNMEDHYPSRGHSQVPRLAERLLSYMQHDM</sequence>
<protein>
    <recommendedName>
        <fullName evidence="2">Ubiquitin-like protease family profile domain-containing protein</fullName>
    </recommendedName>
</protein>